<keyword evidence="6" id="KW-1185">Reference proteome</keyword>
<evidence type="ECO:0000313" key="4">
    <source>
        <dbReference type="EMBL" id="EKX45052.1"/>
    </source>
</evidence>
<protein>
    <recommendedName>
        <fullName evidence="3">Adaptor protein ClpS core domain-containing protein</fullName>
    </recommendedName>
</protein>
<gene>
    <name evidence="4" type="ORF">GUITHDRAFT_94819</name>
</gene>
<dbReference type="OrthoDB" id="5144at2759"/>
<dbReference type="InterPro" id="IPR022935">
    <property type="entry name" value="ClpS"/>
</dbReference>
<feature type="compositionally biased region" description="Gly residues" evidence="1">
    <location>
        <begin position="65"/>
        <end position="76"/>
    </location>
</feature>
<feature type="signal peptide" evidence="2">
    <location>
        <begin position="1"/>
        <end position="20"/>
    </location>
</feature>
<dbReference type="PaxDb" id="55529-EKX45052"/>
<dbReference type="AlphaFoldDB" id="L1J9P0"/>
<reference evidence="5" key="3">
    <citation type="submission" date="2015-06" db="UniProtKB">
        <authorList>
            <consortium name="EnsemblProtists"/>
        </authorList>
    </citation>
    <scope>IDENTIFICATION</scope>
</reference>
<evidence type="ECO:0000313" key="6">
    <source>
        <dbReference type="Proteomes" id="UP000011087"/>
    </source>
</evidence>
<dbReference type="Gene3D" id="3.30.1390.10">
    <property type="match status" value="1"/>
</dbReference>
<evidence type="ECO:0000313" key="5">
    <source>
        <dbReference type="EnsemblProtists" id="EKX45052"/>
    </source>
</evidence>
<dbReference type="SUPFAM" id="SSF54736">
    <property type="entry name" value="ClpS-like"/>
    <property type="match status" value="1"/>
</dbReference>
<dbReference type="HOGENOM" id="CLU_1411236_0_0_1"/>
<dbReference type="InterPro" id="IPR014719">
    <property type="entry name" value="Ribosomal_bL12_C/ClpS-like"/>
</dbReference>
<dbReference type="PANTHER" id="PTHR33473:SF17">
    <property type="entry name" value="ATP-DEPENDENT CLP PROTEASE ADAPTER PROTEIN CLPS1, CHLOROPLASTIC"/>
    <property type="match status" value="1"/>
</dbReference>
<dbReference type="Pfam" id="PF02617">
    <property type="entry name" value="ClpS"/>
    <property type="match status" value="1"/>
</dbReference>
<dbReference type="EnsemblProtists" id="EKX45052">
    <property type="protein sequence ID" value="EKX45052"/>
    <property type="gene ID" value="GUITHDRAFT_94819"/>
</dbReference>
<evidence type="ECO:0000256" key="2">
    <source>
        <dbReference type="SAM" id="SignalP"/>
    </source>
</evidence>
<dbReference type="GeneID" id="17301626"/>
<dbReference type="EMBL" id="JH993001">
    <property type="protein sequence ID" value="EKX45052.1"/>
    <property type="molecule type" value="Genomic_DNA"/>
</dbReference>
<evidence type="ECO:0000259" key="3">
    <source>
        <dbReference type="Pfam" id="PF02617"/>
    </source>
</evidence>
<organism evidence="4">
    <name type="scientific">Guillardia theta (strain CCMP2712)</name>
    <name type="common">Cryptophyte</name>
    <dbReference type="NCBI Taxonomy" id="905079"/>
    <lineage>
        <taxon>Eukaryota</taxon>
        <taxon>Cryptophyceae</taxon>
        <taxon>Pyrenomonadales</taxon>
        <taxon>Geminigeraceae</taxon>
        <taxon>Guillardia</taxon>
    </lineage>
</organism>
<dbReference type="InterPro" id="IPR003769">
    <property type="entry name" value="ClpS_core"/>
</dbReference>
<dbReference type="eggNOG" id="ENOG502S6N8">
    <property type="taxonomic scope" value="Eukaryota"/>
</dbReference>
<dbReference type="KEGG" id="gtt:GUITHDRAFT_94819"/>
<dbReference type="GO" id="GO:0030163">
    <property type="term" value="P:protein catabolic process"/>
    <property type="evidence" value="ECO:0007669"/>
    <property type="project" value="InterPro"/>
</dbReference>
<name>L1J9P0_GUITC</name>
<reference evidence="4 6" key="1">
    <citation type="journal article" date="2012" name="Nature">
        <title>Algal genomes reveal evolutionary mosaicism and the fate of nucleomorphs.</title>
        <authorList>
            <consortium name="DOE Joint Genome Institute"/>
            <person name="Curtis B.A."/>
            <person name="Tanifuji G."/>
            <person name="Burki F."/>
            <person name="Gruber A."/>
            <person name="Irimia M."/>
            <person name="Maruyama S."/>
            <person name="Arias M.C."/>
            <person name="Ball S.G."/>
            <person name="Gile G.H."/>
            <person name="Hirakawa Y."/>
            <person name="Hopkins J.F."/>
            <person name="Kuo A."/>
            <person name="Rensing S.A."/>
            <person name="Schmutz J."/>
            <person name="Symeonidi A."/>
            <person name="Elias M."/>
            <person name="Eveleigh R.J."/>
            <person name="Herman E.K."/>
            <person name="Klute M.J."/>
            <person name="Nakayama T."/>
            <person name="Obornik M."/>
            <person name="Reyes-Prieto A."/>
            <person name="Armbrust E.V."/>
            <person name="Aves S.J."/>
            <person name="Beiko R.G."/>
            <person name="Coutinho P."/>
            <person name="Dacks J.B."/>
            <person name="Durnford D.G."/>
            <person name="Fast N.M."/>
            <person name="Green B.R."/>
            <person name="Grisdale C.J."/>
            <person name="Hempel F."/>
            <person name="Henrissat B."/>
            <person name="Hoppner M.P."/>
            <person name="Ishida K."/>
            <person name="Kim E."/>
            <person name="Koreny L."/>
            <person name="Kroth P.G."/>
            <person name="Liu Y."/>
            <person name="Malik S.B."/>
            <person name="Maier U.G."/>
            <person name="McRose D."/>
            <person name="Mock T."/>
            <person name="Neilson J.A."/>
            <person name="Onodera N.T."/>
            <person name="Poole A.M."/>
            <person name="Pritham E.J."/>
            <person name="Richards T.A."/>
            <person name="Rocap G."/>
            <person name="Roy S.W."/>
            <person name="Sarai C."/>
            <person name="Schaack S."/>
            <person name="Shirato S."/>
            <person name="Slamovits C.H."/>
            <person name="Spencer D.F."/>
            <person name="Suzuki S."/>
            <person name="Worden A.Z."/>
            <person name="Zauner S."/>
            <person name="Barry K."/>
            <person name="Bell C."/>
            <person name="Bharti A.K."/>
            <person name="Crow J.A."/>
            <person name="Grimwood J."/>
            <person name="Kramer R."/>
            <person name="Lindquist E."/>
            <person name="Lucas S."/>
            <person name="Salamov A."/>
            <person name="McFadden G.I."/>
            <person name="Lane C.E."/>
            <person name="Keeling P.J."/>
            <person name="Gray M.W."/>
            <person name="Grigoriev I.V."/>
            <person name="Archibald J.M."/>
        </authorList>
    </citation>
    <scope>NUCLEOTIDE SEQUENCE</scope>
    <source>
        <strain evidence="4 6">CCMP2712</strain>
    </source>
</reference>
<dbReference type="GO" id="GO:0006508">
    <property type="term" value="P:proteolysis"/>
    <property type="evidence" value="ECO:0007669"/>
    <property type="project" value="InterPro"/>
</dbReference>
<dbReference type="PANTHER" id="PTHR33473">
    <property type="entry name" value="ATP-DEPENDENT CLP PROTEASE ADAPTER PROTEIN CLPS1, CHLOROPLASTIC"/>
    <property type="match status" value="1"/>
</dbReference>
<reference evidence="6" key="2">
    <citation type="submission" date="2012-11" db="EMBL/GenBank/DDBJ databases">
        <authorList>
            <person name="Kuo A."/>
            <person name="Curtis B.A."/>
            <person name="Tanifuji G."/>
            <person name="Burki F."/>
            <person name="Gruber A."/>
            <person name="Irimia M."/>
            <person name="Maruyama S."/>
            <person name="Arias M.C."/>
            <person name="Ball S.G."/>
            <person name="Gile G.H."/>
            <person name="Hirakawa Y."/>
            <person name="Hopkins J.F."/>
            <person name="Rensing S.A."/>
            <person name="Schmutz J."/>
            <person name="Symeonidi A."/>
            <person name="Elias M."/>
            <person name="Eveleigh R.J."/>
            <person name="Herman E.K."/>
            <person name="Klute M.J."/>
            <person name="Nakayama T."/>
            <person name="Obornik M."/>
            <person name="Reyes-Prieto A."/>
            <person name="Armbrust E.V."/>
            <person name="Aves S.J."/>
            <person name="Beiko R.G."/>
            <person name="Coutinho P."/>
            <person name="Dacks J.B."/>
            <person name="Durnford D.G."/>
            <person name="Fast N.M."/>
            <person name="Green B.R."/>
            <person name="Grisdale C."/>
            <person name="Hempe F."/>
            <person name="Henrissat B."/>
            <person name="Hoppner M.P."/>
            <person name="Ishida K.-I."/>
            <person name="Kim E."/>
            <person name="Koreny L."/>
            <person name="Kroth P.G."/>
            <person name="Liu Y."/>
            <person name="Malik S.-B."/>
            <person name="Maier U.G."/>
            <person name="McRose D."/>
            <person name="Mock T."/>
            <person name="Neilson J.A."/>
            <person name="Onodera N.T."/>
            <person name="Poole A.M."/>
            <person name="Pritham E.J."/>
            <person name="Richards T.A."/>
            <person name="Rocap G."/>
            <person name="Roy S.W."/>
            <person name="Sarai C."/>
            <person name="Schaack S."/>
            <person name="Shirato S."/>
            <person name="Slamovits C.H."/>
            <person name="Spencer D.F."/>
            <person name="Suzuki S."/>
            <person name="Worden A.Z."/>
            <person name="Zauner S."/>
            <person name="Barry K."/>
            <person name="Bell C."/>
            <person name="Bharti A.K."/>
            <person name="Crow J.A."/>
            <person name="Grimwood J."/>
            <person name="Kramer R."/>
            <person name="Lindquist E."/>
            <person name="Lucas S."/>
            <person name="Salamov A."/>
            <person name="McFadden G.I."/>
            <person name="Lane C.E."/>
            <person name="Keeling P.J."/>
            <person name="Gray M.W."/>
            <person name="Grigoriev I.V."/>
            <person name="Archibald J.M."/>
        </authorList>
    </citation>
    <scope>NUCLEOTIDE SEQUENCE</scope>
    <source>
        <strain evidence="6">CCMP2712</strain>
    </source>
</reference>
<proteinExistence type="predicted"/>
<keyword evidence="2" id="KW-0732">Signal</keyword>
<feature type="region of interest" description="Disordered" evidence="1">
    <location>
        <begin position="57"/>
        <end position="81"/>
    </location>
</feature>
<accession>L1J9P0</accession>
<sequence>MVKSSCVLLGVLFIVCDVNGFGFSPMLNLRKENRFASLCQHRQSPLAAVMMARPGDGGASKINKGGSGGNVGGKGGPDFSKDQEGGGAGVAVLTKPPDLDKAADYEKKEQVDKEPIWRVLLHNDDVHTFDYVIDTIVKVVRTVTRKKAHRITMEAHKSGLATVTTTWKQLAREYSLGLQKAGLTSSIAPEKKC</sequence>
<evidence type="ECO:0000256" key="1">
    <source>
        <dbReference type="SAM" id="MobiDB-lite"/>
    </source>
</evidence>
<feature type="chain" id="PRO_5008771031" description="Adaptor protein ClpS core domain-containing protein" evidence="2">
    <location>
        <begin position="21"/>
        <end position="193"/>
    </location>
</feature>
<feature type="domain" description="Adaptor protein ClpS core" evidence="3">
    <location>
        <begin position="113"/>
        <end position="180"/>
    </location>
</feature>
<dbReference type="Proteomes" id="UP000011087">
    <property type="component" value="Unassembled WGS sequence"/>
</dbReference>
<dbReference type="RefSeq" id="XP_005832032.1">
    <property type="nucleotide sequence ID" value="XM_005831975.1"/>
</dbReference>